<keyword evidence="1" id="KW-0496">Mitochondrion</keyword>
<geneLocation type="mitochondrion" evidence="1"/>
<dbReference type="EMBL" id="MH888186">
    <property type="protein sequence ID" value="QCU82640.1"/>
    <property type="molecule type" value="Genomic_DNA"/>
</dbReference>
<protein>
    <submittedName>
        <fullName evidence="1">Uncharacterized protein</fullName>
    </submittedName>
</protein>
<reference evidence="1" key="1">
    <citation type="journal article" date="2019" name="Mitochondrial DNA Part B Resour">
        <title>The mitochondrial genome of the ciliate Pseudourostyla cristata (Ciliophora, Urostylida).</title>
        <authorList>
            <person name="Park K.-M."/>
            <person name="Min G.-S."/>
            <person name="Kim S."/>
        </authorList>
    </citation>
    <scope>NUCLEOTIDE SEQUENCE</scope>
</reference>
<organism evidence="1">
    <name type="scientific">Pseudourostyla cristata</name>
    <dbReference type="NCBI Taxonomy" id="293816"/>
    <lineage>
        <taxon>Eukaryota</taxon>
        <taxon>Sar</taxon>
        <taxon>Alveolata</taxon>
        <taxon>Ciliophora</taxon>
        <taxon>Intramacronucleata</taxon>
        <taxon>Spirotrichea</taxon>
        <taxon>Stichotrichia</taxon>
        <taxon>Urostylida</taxon>
        <taxon>Pseudourostylidae</taxon>
        <taxon>Pseudourostyla</taxon>
    </lineage>
</organism>
<name>A0A4P9JLQ3_9SPIT</name>
<dbReference type="AlphaFoldDB" id="A0A4P9JLQ3"/>
<accession>A0A4P9JLQ3</accession>
<gene>
    <name evidence="1" type="primary">orf116</name>
</gene>
<proteinExistence type="predicted"/>
<sequence length="116" mass="13568">MSDNLKNQNERETFIKILQFILKKPNIESHLVSVFGIFKQNNMNRKFIKLNNVSEIISNKKNLLTLINLENNIILFESQAKNNNVSKIQSFIGIEIIIRKQLDYNTFLTDLKNNIS</sequence>
<evidence type="ECO:0000313" key="1">
    <source>
        <dbReference type="EMBL" id="QCU82640.1"/>
    </source>
</evidence>